<organism evidence="2 3">
    <name type="scientific">Candidatus Kaiserbacteria bacterium RIFCSPHIGHO2_01_FULL_53_29</name>
    <dbReference type="NCBI Taxonomy" id="1798480"/>
    <lineage>
        <taxon>Bacteria</taxon>
        <taxon>Candidatus Kaiseribacteriota</taxon>
    </lineage>
</organism>
<comment type="caution">
    <text evidence="2">The sequence shown here is derived from an EMBL/GenBank/DDBJ whole genome shotgun (WGS) entry which is preliminary data.</text>
</comment>
<reference evidence="2 3" key="1">
    <citation type="journal article" date="2016" name="Nat. Commun.">
        <title>Thousands of microbial genomes shed light on interconnected biogeochemical processes in an aquifer system.</title>
        <authorList>
            <person name="Anantharaman K."/>
            <person name="Brown C.T."/>
            <person name="Hug L.A."/>
            <person name="Sharon I."/>
            <person name="Castelle C.J."/>
            <person name="Probst A.J."/>
            <person name="Thomas B.C."/>
            <person name="Singh A."/>
            <person name="Wilkins M.J."/>
            <person name="Karaoz U."/>
            <person name="Brodie E.L."/>
            <person name="Williams K.H."/>
            <person name="Hubbard S.S."/>
            <person name="Banfield J.F."/>
        </authorList>
    </citation>
    <scope>NUCLEOTIDE SEQUENCE [LARGE SCALE GENOMIC DNA]</scope>
</reference>
<dbReference type="InterPro" id="IPR011051">
    <property type="entry name" value="RmlC_Cupin_sf"/>
</dbReference>
<dbReference type="Pfam" id="PF05523">
    <property type="entry name" value="FdtA"/>
    <property type="match status" value="1"/>
</dbReference>
<evidence type="ECO:0000259" key="1">
    <source>
        <dbReference type="Pfam" id="PF05523"/>
    </source>
</evidence>
<evidence type="ECO:0000313" key="3">
    <source>
        <dbReference type="Proteomes" id="UP000176863"/>
    </source>
</evidence>
<dbReference type="Gene3D" id="2.60.120.10">
    <property type="entry name" value="Jelly Rolls"/>
    <property type="match status" value="1"/>
</dbReference>
<sequence>MFQATGPASKKVPFPIRRVLAITGMKGKDHRGAHAHFKTKQILVALRGGCTVELDDGKRKSHVRLNKQNEGLLLFPHVWHVMRDFKPNTTLLVIADTAYDEKDYIRRYAQFSRVVKK</sequence>
<dbReference type="Proteomes" id="UP000176863">
    <property type="component" value="Unassembled WGS sequence"/>
</dbReference>
<protein>
    <recommendedName>
        <fullName evidence="1">Sugar 3,4-ketoisomerase QdtA cupin domain-containing protein</fullName>
    </recommendedName>
</protein>
<proteinExistence type="predicted"/>
<feature type="domain" description="Sugar 3,4-ketoisomerase QdtA cupin" evidence="1">
    <location>
        <begin position="8"/>
        <end position="115"/>
    </location>
</feature>
<dbReference type="STRING" id="1798480.A2851_02485"/>
<dbReference type="CDD" id="cd20292">
    <property type="entry name" value="cupin_QdtA-like"/>
    <property type="match status" value="1"/>
</dbReference>
<name>A0A1F6CXJ9_9BACT</name>
<dbReference type="EMBL" id="MFKT01000009">
    <property type="protein sequence ID" value="OGG53771.1"/>
    <property type="molecule type" value="Genomic_DNA"/>
</dbReference>
<dbReference type="AlphaFoldDB" id="A0A1F6CXJ9"/>
<gene>
    <name evidence="2" type="ORF">A2851_02485</name>
</gene>
<dbReference type="SUPFAM" id="SSF51182">
    <property type="entry name" value="RmlC-like cupins"/>
    <property type="match status" value="1"/>
</dbReference>
<evidence type="ECO:0000313" key="2">
    <source>
        <dbReference type="EMBL" id="OGG53771.1"/>
    </source>
</evidence>
<accession>A0A1F6CXJ9</accession>
<dbReference type="InterPro" id="IPR014710">
    <property type="entry name" value="RmlC-like_jellyroll"/>
</dbReference>
<dbReference type="InterPro" id="IPR008894">
    <property type="entry name" value="QdtA_cupin_dom"/>
</dbReference>